<evidence type="ECO:0000256" key="1">
    <source>
        <dbReference type="SAM" id="SignalP"/>
    </source>
</evidence>
<evidence type="ECO:0008006" key="4">
    <source>
        <dbReference type="Google" id="ProtNLM"/>
    </source>
</evidence>
<keyword evidence="1" id="KW-0732">Signal</keyword>
<dbReference type="AlphaFoldDB" id="A0A371AW95"/>
<dbReference type="EMBL" id="QRCT01000019">
    <property type="protein sequence ID" value="RDU23846.1"/>
    <property type="molecule type" value="Genomic_DNA"/>
</dbReference>
<sequence>MKKRKVITTTIVMLMALAATLSPKHVVVVNAAQTTENVSELTGIEHTEDNKFSIKDTTAQMNDVFNHISVNNENKSKLRESGHTTPDTAIYLDSSYLSKLITDSASDTENWYYFNMSSKNKISVILEQPSDGDYDIYLYQYKEDGTLSLISYSIYGGSSMENLSAVGEAGYYFLRVVPVKAAANENVTYRFMIAPIATYDSCEPDDIPDFATEYTDYINTNNTIDNGYDEDWSKLTVSSDGTYLVSLSNIPAESTYNIYIYDASFNGLGNMSCSANKSGSISLGTGSYYICVASEKGFNAAASYNLKVLKRKDSNSNIIYTKTGQFVEMTHGTLYVNGNAVNMNWKYHYTANYRRIQDVETNAKTSFYPGYLKNGTYNGPQSVSSKDCIQVLMNNFKYTYFCSLGYDFRYLTFGDNDYAIFYVDAVTGKVIDTNINYYFVELNMPQKFTEFK</sequence>
<protein>
    <recommendedName>
        <fullName evidence="4">Peptidase C-terminal archaeal/bacterial domain-containing protein</fullName>
    </recommendedName>
</protein>
<name>A0A371AW95_9FIRM</name>
<gene>
    <name evidence="2" type="ORF">DWV06_08285</name>
</gene>
<dbReference type="SUPFAM" id="SSF89260">
    <property type="entry name" value="Collagen-binding domain"/>
    <property type="match status" value="2"/>
</dbReference>
<dbReference type="RefSeq" id="WP_115481715.1">
    <property type="nucleotide sequence ID" value="NZ_QRCT01000019.1"/>
</dbReference>
<keyword evidence="3" id="KW-1185">Reference proteome</keyword>
<dbReference type="OrthoDB" id="2049816at2"/>
<organism evidence="2 3">
    <name type="scientific">Anaerosacchariphilus polymeriproducens</name>
    <dbReference type="NCBI Taxonomy" id="1812858"/>
    <lineage>
        <taxon>Bacteria</taxon>
        <taxon>Bacillati</taxon>
        <taxon>Bacillota</taxon>
        <taxon>Clostridia</taxon>
        <taxon>Lachnospirales</taxon>
        <taxon>Lachnospiraceae</taxon>
        <taxon>Anaerosacchariphilus</taxon>
    </lineage>
</organism>
<evidence type="ECO:0000313" key="3">
    <source>
        <dbReference type="Proteomes" id="UP000255036"/>
    </source>
</evidence>
<proteinExistence type="predicted"/>
<dbReference type="Proteomes" id="UP000255036">
    <property type="component" value="Unassembled WGS sequence"/>
</dbReference>
<accession>A0A371AW95</accession>
<feature type="chain" id="PRO_5039554326" description="Peptidase C-terminal archaeal/bacterial domain-containing protein" evidence="1">
    <location>
        <begin position="19"/>
        <end position="452"/>
    </location>
</feature>
<feature type="signal peptide" evidence="1">
    <location>
        <begin position="1"/>
        <end position="18"/>
    </location>
</feature>
<dbReference type="Gene3D" id="2.60.120.380">
    <property type="match status" value="2"/>
</dbReference>
<comment type="caution">
    <text evidence="2">The sequence shown here is derived from an EMBL/GenBank/DDBJ whole genome shotgun (WGS) entry which is preliminary data.</text>
</comment>
<reference evidence="2 3" key="1">
    <citation type="submission" date="2018-07" db="EMBL/GenBank/DDBJ databases">
        <title>Anaerosacharophilus polymeroproducens gen. nov. sp. nov., an anaerobic bacterium isolated from salt field.</title>
        <authorList>
            <person name="Kim W."/>
            <person name="Yang S.-H."/>
            <person name="Oh J."/>
            <person name="Lee J.-H."/>
            <person name="Kwon K.K."/>
        </authorList>
    </citation>
    <scope>NUCLEOTIDE SEQUENCE [LARGE SCALE GENOMIC DNA]</scope>
    <source>
        <strain evidence="2 3">MCWD5</strain>
    </source>
</reference>
<evidence type="ECO:0000313" key="2">
    <source>
        <dbReference type="EMBL" id="RDU23846.1"/>
    </source>
</evidence>